<proteinExistence type="predicted"/>
<keyword evidence="2" id="KW-0479">Metal-binding</keyword>
<dbReference type="SUPFAM" id="SSF88723">
    <property type="entry name" value="PIN domain-like"/>
    <property type="match status" value="1"/>
</dbReference>
<protein>
    <submittedName>
        <fullName evidence="7">PIN domain-containing protein</fullName>
    </submittedName>
</protein>
<accession>A0ABN3U0D8</accession>
<organism evidence="7 8">
    <name type="scientific">Actinocorallia aurantiaca</name>
    <dbReference type="NCBI Taxonomy" id="46204"/>
    <lineage>
        <taxon>Bacteria</taxon>
        <taxon>Bacillati</taxon>
        <taxon>Actinomycetota</taxon>
        <taxon>Actinomycetes</taxon>
        <taxon>Streptosporangiales</taxon>
        <taxon>Thermomonosporaceae</taxon>
        <taxon>Actinocorallia</taxon>
    </lineage>
</organism>
<dbReference type="EMBL" id="BAAATZ010000003">
    <property type="protein sequence ID" value="GAA2721153.1"/>
    <property type="molecule type" value="Genomic_DNA"/>
</dbReference>
<keyword evidence="4" id="KW-0460">Magnesium</keyword>
<dbReference type="RefSeq" id="WP_344449015.1">
    <property type="nucleotide sequence ID" value="NZ_BAAATZ010000003.1"/>
</dbReference>
<dbReference type="Proteomes" id="UP001501842">
    <property type="component" value="Unassembled WGS sequence"/>
</dbReference>
<dbReference type="Pfam" id="PF26343">
    <property type="entry name" value="VapC50_C"/>
    <property type="match status" value="1"/>
</dbReference>
<keyword evidence="3" id="KW-0378">Hydrolase</keyword>
<feature type="domain" description="PIN" evidence="5">
    <location>
        <begin position="5"/>
        <end position="111"/>
    </location>
</feature>
<feature type="domain" description="VapC50 C-terminal" evidence="6">
    <location>
        <begin position="129"/>
        <end position="159"/>
    </location>
</feature>
<gene>
    <name evidence="7" type="ORF">GCM10010439_10740</name>
</gene>
<dbReference type="InterPro" id="IPR002716">
    <property type="entry name" value="PIN_dom"/>
</dbReference>
<evidence type="ECO:0000256" key="3">
    <source>
        <dbReference type="ARBA" id="ARBA00022801"/>
    </source>
</evidence>
<dbReference type="Pfam" id="PF13470">
    <property type="entry name" value="PIN_3"/>
    <property type="match status" value="1"/>
</dbReference>
<dbReference type="InterPro" id="IPR058652">
    <property type="entry name" value="VapC50_C"/>
</dbReference>
<sequence length="192" mass="21844">MAVVVVYDANVLYGNEVRDLLIRIARSGLVQARWTSTILEEVTRNLTVNRPDIPAEKLSVLRERMNAAVPGALVEGHEELIEGLKLPDADDRHVLAAAIKIGAEAIITSNLRDFPTDVLERYEIEAKSPDDFVLDQFDLDESTVRDCVHQIANSRTRPRRRSPPFWTPSNAQAWWSRPRSFETEESREREPV</sequence>
<evidence type="ECO:0000259" key="6">
    <source>
        <dbReference type="Pfam" id="PF26343"/>
    </source>
</evidence>
<comment type="caution">
    <text evidence="7">The sequence shown here is derived from an EMBL/GenBank/DDBJ whole genome shotgun (WGS) entry which is preliminary data.</text>
</comment>
<name>A0ABN3U0D8_9ACTN</name>
<dbReference type="InterPro" id="IPR029060">
    <property type="entry name" value="PIN-like_dom_sf"/>
</dbReference>
<evidence type="ECO:0000313" key="8">
    <source>
        <dbReference type="Proteomes" id="UP001501842"/>
    </source>
</evidence>
<evidence type="ECO:0000259" key="5">
    <source>
        <dbReference type="Pfam" id="PF13470"/>
    </source>
</evidence>
<evidence type="ECO:0000256" key="1">
    <source>
        <dbReference type="ARBA" id="ARBA00022722"/>
    </source>
</evidence>
<reference evidence="7 8" key="1">
    <citation type="journal article" date="2019" name="Int. J. Syst. Evol. Microbiol.">
        <title>The Global Catalogue of Microorganisms (GCM) 10K type strain sequencing project: providing services to taxonomists for standard genome sequencing and annotation.</title>
        <authorList>
            <consortium name="The Broad Institute Genomics Platform"/>
            <consortium name="The Broad Institute Genome Sequencing Center for Infectious Disease"/>
            <person name="Wu L."/>
            <person name="Ma J."/>
        </authorList>
    </citation>
    <scope>NUCLEOTIDE SEQUENCE [LARGE SCALE GENOMIC DNA]</scope>
    <source>
        <strain evidence="7 8">JCM 8201</strain>
    </source>
</reference>
<evidence type="ECO:0000256" key="4">
    <source>
        <dbReference type="ARBA" id="ARBA00022842"/>
    </source>
</evidence>
<keyword evidence="1" id="KW-0540">Nuclease</keyword>
<keyword evidence="8" id="KW-1185">Reference proteome</keyword>
<evidence type="ECO:0000313" key="7">
    <source>
        <dbReference type="EMBL" id="GAA2721153.1"/>
    </source>
</evidence>
<evidence type="ECO:0000256" key="2">
    <source>
        <dbReference type="ARBA" id="ARBA00022723"/>
    </source>
</evidence>